<dbReference type="EMBL" id="AGNL01037238">
    <property type="protein sequence ID" value="EJK53696.1"/>
    <property type="molecule type" value="Genomic_DNA"/>
</dbReference>
<feature type="non-terminal residue" evidence="2">
    <location>
        <position position="71"/>
    </location>
</feature>
<keyword evidence="3" id="KW-1185">Reference proteome</keyword>
<reference evidence="2 3" key="1">
    <citation type="journal article" date="2012" name="Genome Biol.">
        <title>Genome and low-iron response of an oceanic diatom adapted to chronic iron limitation.</title>
        <authorList>
            <person name="Lommer M."/>
            <person name="Specht M."/>
            <person name="Roy A.S."/>
            <person name="Kraemer L."/>
            <person name="Andreson R."/>
            <person name="Gutowska M.A."/>
            <person name="Wolf J."/>
            <person name="Bergner S.V."/>
            <person name="Schilhabel M.B."/>
            <person name="Klostermeier U.C."/>
            <person name="Beiko R.G."/>
            <person name="Rosenstiel P."/>
            <person name="Hippler M."/>
            <person name="Laroche J."/>
        </authorList>
    </citation>
    <scope>NUCLEOTIDE SEQUENCE [LARGE SCALE GENOMIC DNA]</scope>
    <source>
        <strain evidence="2 3">CCMP1005</strain>
    </source>
</reference>
<gene>
    <name evidence="2" type="ORF">THAOC_26811</name>
</gene>
<sequence>MAMMFHASRLASARVTSRRQRKQGKAEEPCWLTSPALSRSSPPLLYRRWLSLLDAFSAVIVRVMTAVRPAI</sequence>
<protein>
    <submittedName>
        <fullName evidence="2">Uncharacterized protein</fullName>
    </submittedName>
</protein>
<proteinExistence type="predicted"/>
<evidence type="ECO:0000313" key="3">
    <source>
        <dbReference type="Proteomes" id="UP000266841"/>
    </source>
</evidence>
<evidence type="ECO:0000256" key="1">
    <source>
        <dbReference type="SAM" id="MobiDB-lite"/>
    </source>
</evidence>
<dbReference type="AlphaFoldDB" id="K0RY18"/>
<accession>K0RY18</accession>
<evidence type="ECO:0000313" key="2">
    <source>
        <dbReference type="EMBL" id="EJK53696.1"/>
    </source>
</evidence>
<dbReference type="Proteomes" id="UP000266841">
    <property type="component" value="Unassembled WGS sequence"/>
</dbReference>
<name>K0RY18_THAOC</name>
<organism evidence="2 3">
    <name type="scientific">Thalassiosira oceanica</name>
    <name type="common">Marine diatom</name>
    <dbReference type="NCBI Taxonomy" id="159749"/>
    <lineage>
        <taxon>Eukaryota</taxon>
        <taxon>Sar</taxon>
        <taxon>Stramenopiles</taxon>
        <taxon>Ochrophyta</taxon>
        <taxon>Bacillariophyta</taxon>
        <taxon>Coscinodiscophyceae</taxon>
        <taxon>Thalassiosirophycidae</taxon>
        <taxon>Thalassiosirales</taxon>
        <taxon>Thalassiosiraceae</taxon>
        <taxon>Thalassiosira</taxon>
    </lineage>
</organism>
<feature type="region of interest" description="Disordered" evidence="1">
    <location>
        <begin position="1"/>
        <end position="29"/>
    </location>
</feature>
<comment type="caution">
    <text evidence="2">The sequence shown here is derived from an EMBL/GenBank/DDBJ whole genome shotgun (WGS) entry which is preliminary data.</text>
</comment>